<evidence type="ECO:0000313" key="2">
    <source>
        <dbReference type="EMBL" id="GCC39532.1"/>
    </source>
</evidence>
<name>A0A401TAA1_CHIPU</name>
<dbReference type="AlphaFoldDB" id="A0A401TAA1"/>
<reference evidence="2 3" key="1">
    <citation type="journal article" date="2018" name="Nat. Ecol. Evol.">
        <title>Shark genomes provide insights into elasmobranch evolution and the origin of vertebrates.</title>
        <authorList>
            <person name="Hara Y"/>
            <person name="Yamaguchi K"/>
            <person name="Onimaru K"/>
            <person name="Kadota M"/>
            <person name="Koyanagi M"/>
            <person name="Keeley SD"/>
            <person name="Tatsumi K"/>
            <person name="Tanaka K"/>
            <person name="Motone F"/>
            <person name="Kageyama Y"/>
            <person name="Nozu R"/>
            <person name="Adachi N"/>
            <person name="Nishimura O"/>
            <person name="Nakagawa R"/>
            <person name="Tanegashima C"/>
            <person name="Kiyatake I"/>
            <person name="Matsumoto R"/>
            <person name="Murakumo K"/>
            <person name="Nishida K"/>
            <person name="Terakita A"/>
            <person name="Kuratani S"/>
            <person name="Sato K"/>
            <person name="Hyodo S Kuraku.S."/>
        </authorList>
    </citation>
    <scope>NUCLEOTIDE SEQUENCE [LARGE SCALE GENOMIC DNA]</scope>
</reference>
<keyword evidence="3" id="KW-1185">Reference proteome</keyword>
<dbReference type="EMBL" id="BEZZ01023852">
    <property type="protein sequence ID" value="GCC39532.1"/>
    <property type="molecule type" value="Genomic_DNA"/>
</dbReference>
<evidence type="ECO:0000256" key="1">
    <source>
        <dbReference type="SAM" id="MobiDB-lite"/>
    </source>
</evidence>
<sequence length="70" mass="7535">MAPPHRCLGNRHLPVSRAPIGQRQGAWKEGDARTPPWWGRDLGADPAHDDCPDAQRHGFNPLKAGGGACC</sequence>
<dbReference type="Proteomes" id="UP000287033">
    <property type="component" value="Unassembled WGS sequence"/>
</dbReference>
<proteinExistence type="predicted"/>
<accession>A0A401TAA1</accession>
<protein>
    <submittedName>
        <fullName evidence="2">Uncharacterized protein</fullName>
    </submittedName>
</protein>
<gene>
    <name evidence="2" type="ORF">chiPu_0023606</name>
</gene>
<comment type="caution">
    <text evidence="2">The sequence shown here is derived from an EMBL/GenBank/DDBJ whole genome shotgun (WGS) entry which is preliminary data.</text>
</comment>
<feature type="region of interest" description="Disordered" evidence="1">
    <location>
        <begin position="1"/>
        <end position="49"/>
    </location>
</feature>
<organism evidence="2 3">
    <name type="scientific">Chiloscyllium punctatum</name>
    <name type="common">Brownbanded bambooshark</name>
    <name type="synonym">Hemiscyllium punctatum</name>
    <dbReference type="NCBI Taxonomy" id="137246"/>
    <lineage>
        <taxon>Eukaryota</taxon>
        <taxon>Metazoa</taxon>
        <taxon>Chordata</taxon>
        <taxon>Craniata</taxon>
        <taxon>Vertebrata</taxon>
        <taxon>Chondrichthyes</taxon>
        <taxon>Elasmobranchii</taxon>
        <taxon>Galeomorphii</taxon>
        <taxon>Galeoidea</taxon>
        <taxon>Orectolobiformes</taxon>
        <taxon>Hemiscylliidae</taxon>
        <taxon>Chiloscyllium</taxon>
    </lineage>
</organism>
<evidence type="ECO:0000313" key="3">
    <source>
        <dbReference type="Proteomes" id="UP000287033"/>
    </source>
</evidence>